<evidence type="ECO:0000313" key="14">
    <source>
        <dbReference type="EMBL" id="MCR6546810.1"/>
    </source>
</evidence>
<dbReference type="NCBIfam" id="TIGR00228">
    <property type="entry name" value="ruvC"/>
    <property type="match status" value="1"/>
</dbReference>
<dbReference type="InterPro" id="IPR036397">
    <property type="entry name" value="RNaseH_sf"/>
</dbReference>
<feature type="active site" evidence="12">
    <location>
        <position position="7"/>
    </location>
</feature>
<dbReference type="Pfam" id="PF02075">
    <property type="entry name" value="RuvC"/>
    <property type="match status" value="1"/>
</dbReference>
<dbReference type="EC" id="3.1.21.10" evidence="12 13"/>
<comment type="cofactor">
    <cofactor evidence="12">
        <name>Mg(2+)</name>
        <dbReference type="ChEBI" id="CHEBI:18420"/>
    </cofactor>
    <text evidence="12">Binds 2 Mg(2+) ion per subunit.</text>
</comment>
<dbReference type="SUPFAM" id="SSF53098">
    <property type="entry name" value="Ribonuclease H-like"/>
    <property type="match status" value="1"/>
</dbReference>
<accession>A0ABT1Y7F0</accession>
<keyword evidence="15" id="KW-1185">Reference proteome</keyword>
<dbReference type="EMBL" id="JANPWE010000011">
    <property type="protein sequence ID" value="MCR6546810.1"/>
    <property type="molecule type" value="Genomic_DNA"/>
</dbReference>
<evidence type="ECO:0000256" key="12">
    <source>
        <dbReference type="HAMAP-Rule" id="MF_00034"/>
    </source>
</evidence>
<dbReference type="InterPro" id="IPR020563">
    <property type="entry name" value="X-over_junc_endoDNase_Mg_BS"/>
</dbReference>
<keyword evidence="11 12" id="KW-0234">DNA repair</keyword>
<keyword evidence="2 12" id="KW-0963">Cytoplasm</keyword>
<keyword evidence="8 12" id="KW-0460">Magnesium</keyword>
<dbReference type="PANTHER" id="PTHR30194:SF3">
    <property type="entry name" value="CROSSOVER JUNCTION ENDODEOXYRIBONUCLEASE RUVC"/>
    <property type="match status" value="1"/>
</dbReference>
<comment type="function">
    <text evidence="12">The RuvA-RuvB-RuvC complex processes Holliday junction (HJ) DNA during genetic recombination and DNA repair. Endonuclease that resolves HJ intermediates. Cleaves cruciform DNA by making single-stranded nicks across the HJ at symmetrical positions within the homologous arms, yielding a 5'-phosphate and a 3'-hydroxyl group; requires a central core of homology in the junction. The consensus cleavage sequence is 5'-(A/T)TT(C/G)-3'. Cleavage occurs on the 3'-side of the TT dinucleotide at the point of strand exchange. HJ branch migration catalyzed by RuvA-RuvB allows RuvC to scan DNA until it finds its consensus sequence, where it cleaves and resolves the cruciform DNA.</text>
</comment>
<evidence type="ECO:0000256" key="10">
    <source>
        <dbReference type="ARBA" id="ARBA00023172"/>
    </source>
</evidence>
<dbReference type="PROSITE" id="PS01321">
    <property type="entry name" value="RUVC"/>
    <property type="match status" value="1"/>
</dbReference>
<evidence type="ECO:0000256" key="9">
    <source>
        <dbReference type="ARBA" id="ARBA00023125"/>
    </source>
</evidence>
<feature type="binding site" evidence="12">
    <location>
        <position position="67"/>
    </location>
    <ligand>
        <name>Mg(2+)</name>
        <dbReference type="ChEBI" id="CHEBI:18420"/>
        <label>2</label>
    </ligand>
</feature>
<evidence type="ECO:0000256" key="3">
    <source>
        <dbReference type="ARBA" id="ARBA00022722"/>
    </source>
</evidence>
<comment type="similarity">
    <text evidence="1 12">Belongs to the RuvC family.</text>
</comment>
<keyword evidence="6 12" id="KW-0227">DNA damage</keyword>
<protein>
    <recommendedName>
        <fullName evidence="12 13">Crossover junction endodeoxyribonuclease RuvC</fullName>
        <ecNumber evidence="12 13">3.1.21.10</ecNumber>
    </recommendedName>
    <alternativeName>
        <fullName evidence="12">Holliday junction nuclease RuvC</fullName>
    </alternativeName>
    <alternativeName>
        <fullName evidence="12">Holliday junction resolvase RuvC</fullName>
    </alternativeName>
</protein>
<keyword evidence="3 12" id="KW-0540">Nuclease</keyword>
<dbReference type="InterPro" id="IPR002176">
    <property type="entry name" value="X-over_junc_endoDNase_RuvC"/>
</dbReference>
<dbReference type="RefSeq" id="WP_089611489.1">
    <property type="nucleotide sequence ID" value="NZ_CP022121.1"/>
</dbReference>
<dbReference type="Proteomes" id="UP001524944">
    <property type="component" value="Unassembled WGS sequence"/>
</dbReference>
<evidence type="ECO:0000256" key="8">
    <source>
        <dbReference type="ARBA" id="ARBA00022842"/>
    </source>
</evidence>
<reference evidence="14 15" key="1">
    <citation type="submission" date="2022-08" db="EMBL/GenBank/DDBJ databases">
        <title>Proteogenomics of the novel Dehalobacterium formicoaceticum strain EZ94 highlights a key role of methyltransferases during anaerobic dichloromethane degradation.</title>
        <authorList>
            <person name="Wasmund K."/>
        </authorList>
    </citation>
    <scope>NUCLEOTIDE SEQUENCE [LARGE SCALE GENOMIC DNA]</scope>
    <source>
        <strain evidence="14 15">EZ94</strain>
    </source>
</reference>
<keyword evidence="5 12" id="KW-0255">Endonuclease</keyword>
<comment type="subcellular location">
    <subcellularLocation>
        <location evidence="12">Cytoplasm</location>
    </subcellularLocation>
</comment>
<keyword evidence="4 12" id="KW-0479">Metal-binding</keyword>
<proteinExistence type="inferred from homology"/>
<keyword evidence="9 12" id="KW-0238">DNA-binding</keyword>
<feature type="active site" evidence="12">
    <location>
        <position position="140"/>
    </location>
</feature>
<evidence type="ECO:0000256" key="7">
    <source>
        <dbReference type="ARBA" id="ARBA00022801"/>
    </source>
</evidence>
<dbReference type="InterPro" id="IPR012337">
    <property type="entry name" value="RNaseH-like_sf"/>
</dbReference>
<keyword evidence="10 12" id="KW-0233">DNA recombination</keyword>
<dbReference type="PANTHER" id="PTHR30194">
    <property type="entry name" value="CROSSOVER JUNCTION ENDODEOXYRIBONUCLEASE RUVC"/>
    <property type="match status" value="1"/>
</dbReference>
<comment type="catalytic activity">
    <reaction evidence="12">
        <text>Endonucleolytic cleavage at a junction such as a reciprocal single-stranded crossover between two homologous DNA duplexes (Holliday junction).</text>
        <dbReference type="EC" id="3.1.21.10"/>
    </reaction>
</comment>
<keyword evidence="7 12" id="KW-0378">Hydrolase</keyword>
<dbReference type="NCBIfam" id="NF000711">
    <property type="entry name" value="PRK00039.2-1"/>
    <property type="match status" value="1"/>
</dbReference>
<dbReference type="PRINTS" id="PR00696">
    <property type="entry name" value="RSOLVASERUVC"/>
</dbReference>
<evidence type="ECO:0000256" key="11">
    <source>
        <dbReference type="ARBA" id="ARBA00023204"/>
    </source>
</evidence>
<feature type="active site" evidence="12">
    <location>
        <position position="67"/>
    </location>
</feature>
<evidence type="ECO:0000256" key="2">
    <source>
        <dbReference type="ARBA" id="ARBA00022490"/>
    </source>
</evidence>
<evidence type="ECO:0000256" key="1">
    <source>
        <dbReference type="ARBA" id="ARBA00009518"/>
    </source>
</evidence>
<sequence>MIILGIDPGTAITGYGVIETWGNKFKLLDYGCIRTDAGMFLEHRLEKIYQGVTALINLYHPQEAAIEELFFNKNARTALAVGHARGVIYLAAVHKNVVINEYTPLQVKQAVVGYGRADKHQVQYMIKTILKMPALPKPDDAADALAIAICHAHSRIIDKNINEKR</sequence>
<evidence type="ECO:0000313" key="15">
    <source>
        <dbReference type="Proteomes" id="UP001524944"/>
    </source>
</evidence>
<evidence type="ECO:0000256" key="13">
    <source>
        <dbReference type="NCBIfam" id="TIGR00228"/>
    </source>
</evidence>
<name>A0ABT1Y7F0_9FIRM</name>
<feature type="binding site" evidence="12">
    <location>
        <position position="140"/>
    </location>
    <ligand>
        <name>Mg(2+)</name>
        <dbReference type="ChEBI" id="CHEBI:18420"/>
        <label>1</label>
    </ligand>
</feature>
<dbReference type="HAMAP" id="MF_00034">
    <property type="entry name" value="RuvC"/>
    <property type="match status" value="1"/>
</dbReference>
<dbReference type="Gene3D" id="3.30.420.10">
    <property type="entry name" value="Ribonuclease H-like superfamily/Ribonuclease H"/>
    <property type="match status" value="1"/>
</dbReference>
<evidence type="ECO:0000256" key="6">
    <source>
        <dbReference type="ARBA" id="ARBA00022763"/>
    </source>
</evidence>
<organism evidence="14 15">
    <name type="scientific">Dehalobacterium formicoaceticum</name>
    <dbReference type="NCBI Taxonomy" id="51515"/>
    <lineage>
        <taxon>Bacteria</taxon>
        <taxon>Bacillati</taxon>
        <taxon>Bacillota</taxon>
        <taxon>Clostridia</taxon>
        <taxon>Eubacteriales</taxon>
        <taxon>Peptococcaceae</taxon>
        <taxon>Dehalobacterium</taxon>
    </lineage>
</organism>
<comment type="caution">
    <text evidence="14">The sequence shown here is derived from an EMBL/GenBank/DDBJ whole genome shotgun (WGS) entry which is preliminary data.</text>
</comment>
<evidence type="ECO:0000256" key="5">
    <source>
        <dbReference type="ARBA" id="ARBA00022759"/>
    </source>
</evidence>
<comment type="subunit">
    <text evidence="12">Homodimer which binds Holliday junction (HJ) DNA. The HJ becomes 2-fold symmetrical on binding to RuvC with unstacked arms; it has a different conformation from HJ DNA in complex with RuvA. In the full resolvosome a probable DNA-RuvA(4)-RuvB(12)-RuvC(2) complex forms which resolves the HJ.</text>
</comment>
<evidence type="ECO:0000256" key="4">
    <source>
        <dbReference type="ARBA" id="ARBA00022723"/>
    </source>
</evidence>
<gene>
    <name evidence="12 14" type="primary">ruvC</name>
    <name evidence="14" type="ORF">NVS47_15040</name>
</gene>
<feature type="binding site" evidence="12">
    <location>
        <position position="7"/>
    </location>
    <ligand>
        <name>Mg(2+)</name>
        <dbReference type="ChEBI" id="CHEBI:18420"/>
        <label>1</label>
    </ligand>
</feature>
<dbReference type="CDD" id="cd16962">
    <property type="entry name" value="RuvC"/>
    <property type="match status" value="1"/>
</dbReference>